<keyword evidence="3" id="KW-1185">Reference proteome</keyword>
<dbReference type="AlphaFoldDB" id="A0A1J1IKR2"/>
<accession>A0A1J1IKR2</accession>
<name>A0A1J1IKR2_9DIPT</name>
<proteinExistence type="predicted"/>
<evidence type="ECO:0000313" key="3">
    <source>
        <dbReference type="Proteomes" id="UP000183832"/>
    </source>
</evidence>
<protein>
    <submittedName>
        <fullName evidence="2">CLUMA_CG013057, isoform A</fullName>
    </submittedName>
</protein>
<evidence type="ECO:0000256" key="1">
    <source>
        <dbReference type="SAM" id="MobiDB-lite"/>
    </source>
</evidence>
<feature type="region of interest" description="Disordered" evidence="1">
    <location>
        <begin position="1"/>
        <end position="23"/>
    </location>
</feature>
<feature type="compositionally biased region" description="Basic and acidic residues" evidence="1">
    <location>
        <begin position="10"/>
        <end position="20"/>
    </location>
</feature>
<reference evidence="2 3" key="1">
    <citation type="submission" date="2015-04" db="EMBL/GenBank/DDBJ databases">
        <authorList>
            <person name="Syromyatnikov M.Y."/>
            <person name="Popov V.N."/>
        </authorList>
    </citation>
    <scope>NUCLEOTIDE SEQUENCE [LARGE SCALE GENOMIC DNA]</scope>
</reference>
<dbReference type="EMBL" id="CVRI01000052">
    <property type="protein sequence ID" value="CRK99670.1"/>
    <property type="molecule type" value="Genomic_DNA"/>
</dbReference>
<gene>
    <name evidence="2" type="ORF">CLUMA_CG013057</name>
</gene>
<dbReference type="Proteomes" id="UP000183832">
    <property type="component" value="Unassembled WGS sequence"/>
</dbReference>
<organism evidence="2 3">
    <name type="scientific">Clunio marinus</name>
    <dbReference type="NCBI Taxonomy" id="568069"/>
    <lineage>
        <taxon>Eukaryota</taxon>
        <taxon>Metazoa</taxon>
        <taxon>Ecdysozoa</taxon>
        <taxon>Arthropoda</taxon>
        <taxon>Hexapoda</taxon>
        <taxon>Insecta</taxon>
        <taxon>Pterygota</taxon>
        <taxon>Neoptera</taxon>
        <taxon>Endopterygota</taxon>
        <taxon>Diptera</taxon>
        <taxon>Nematocera</taxon>
        <taxon>Chironomoidea</taxon>
        <taxon>Chironomidae</taxon>
        <taxon>Clunio</taxon>
    </lineage>
</organism>
<sequence length="98" mass="11115">MGDGFASSIESKRTSTEKQQQHQMLSFRANGTELLMSICYMIHKSSVKRKWGTMLAEIFLFLKSSTVEPCSIVNKVTLSFFLNVYTSDDVVLFTAYLT</sequence>
<evidence type="ECO:0000313" key="2">
    <source>
        <dbReference type="EMBL" id="CRK99670.1"/>
    </source>
</evidence>